<dbReference type="FunFam" id="1.10.10.10:FF:000001">
    <property type="entry name" value="LysR family transcriptional regulator"/>
    <property type="match status" value="1"/>
</dbReference>
<dbReference type="InterPro" id="IPR000847">
    <property type="entry name" value="LysR_HTH_N"/>
</dbReference>
<dbReference type="EMBL" id="FNBE01000011">
    <property type="protein sequence ID" value="SDG38940.1"/>
    <property type="molecule type" value="Genomic_DNA"/>
</dbReference>
<accession>A0A1G7TWQ9</accession>
<dbReference type="InterPro" id="IPR005119">
    <property type="entry name" value="LysR_subst-bd"/>
</dbReference>
<gene>
    <name evidence="6" type="ORF">SAMN05216377_111140</name>
</gene>
<dbReference type="InterPro" id="IPR036388">
    <property type="entry name" value="WH-like_DNA-bd_sf"/>
</dbReference>
<comment type="similarity">
    <text evidence="1">Belongs to the LysR transcriptional regulatory family.</text>
</comment>
<sequence>MDLQQLRCFLAVAQEGHFGRAAARLHLTTSPVSRSVKELERELGGDLFVRRYHQVELTAAGRRLLSRAEPIVAELDDLRSEVRRLARSAARTLHIGGTHLAPAAVLDAVVEAVEKSDPDRPLDVTLAPSAELLPAVASGEIDLAVVHLPVDDPTFGVLPLATYAIVAVLRSDDPLATRPTLRTADLADHTFVTMDDSVQPTAMQHMRAELRARGVVRVETVPAADVMMIAAKVRRRGSVAFVPHDGDVGRIFVDPRFIRVPVVDAPSLEVGVVWRDGGDVVGETLSAIVAQLAPPATGSGATREATRGPKPCA</sequence>
<keyword evidence="7" id="KW-1185">Reference proteome</keyword>
<dbReference type="Pfam" id="PF00126">
    <property type="entry name" value="HTH_1"/>
    <property type="match status" value="1"/>
</dbReference>
<evidence type="ECO:0000256" key="1">
    <source>
        <dbReference type="ARBA" id="ARBA00009437"/>
    </source>
</evidence>
<dbReference type="CDD" id="cd05466">
    <property type="entry name" value="PBP2_LTTR_substrate"/>
    <property type="match status" value="1"/>
</dbReference>
<dbReference type="PRINTS" id="PR00039">
    <property type="entry name" value="HTHLYSR"/>
</dbReference>
<dbReference type="PROSITE" id="PS50931">
    <property type="entry name" value="HTH_LYSR"/>
    <property type="match status" value="1"/>
</dbReference>
<dbReference type="SUPFAM" id="SSF53850">
    <property type="entry name" value="Periplasmic binding protein-like II"/>
    <property type="match status" value="1"/>
</dbReference>
<dbReference type="Proteomes" id="UP000198967">
    <property type="component" value="Unassembled WGS sequence"/>
</dbReference>
<dbReference type="Gene3D" id="1.10.10.10">
    <property type="entry name" value="Winged helix-like DNA-binding domain superfamily/Winged helix DNA-binding domain"/>
    <property type="match status" value="1"/>
</dbReference>
<evidence type="ECO:0000313" key="7">
    <source>
        <dbReference type="Proteomes" id="UP000198967"/>
    </source>
</evidence>
<dbReference type="PANTHER" id="PTHR30346">
    <property type="entry name" value="TRANSCRIPTIONAL DUAL REGULATOR HCAR-RELATED"/>
    <property type="match status" value="1"/>
</dbReference>
<keyword evidence="3" id="KW-0238">DNA-binding</keyword>
<name>A0A1G7TWQ9_PSEOR</name>
<evidence type="ECO:0000259" key="5">
    <source>
        <dbReference type="PROSITE" id="PS50931"/>
    </source>
</evidence>
<reference evidence="6 7" key="1">
    <citation type="submission" date="2016-10" db="EMBL/GenBank/DDBJ databases">
        <authorList>
            <person name="de Groot N.N."/>
        </authorList>
    </citation>
    <scope>NUCLEOTIDE SEQUENCE [LARGE SCALE GENOMIC DNA]</scope>
    <source>
        <strain evidence="6 7">CGMCC 4.3143</strain>
    </source>
</reference>
<dbReference type="OrthoDB" id="3176554at2"/>
<dbReference type="RefSeq" id="WP_093086087.1">
    <property type="nucleotide sequence ID" value="NZ_FNBE01000011.1"/>
</dbReference>
<dbReference type="STRING" id="366584.SAMN05216377_111140"/>
<evidence type="ECO:0000313" key="6">
    <source>
        <dbReference type="EMBL" id="SDG38940.1"/>
    </source>
</evidence>
<evidence type="ECO:0000256" key="3">
    <source>
        <dbReference type="ARBA" id="ARBA00023125"/>
    </source>
</evidence>
<keyword evidence="4" id="KW-0804">Transcription</keyword>
<dbReference type="GO" id="GO:0032993">
    <property type="term" value="C:protein-DNA complex"/>
    <property type="evidence" value="ECO:0007669"/>
    <property type="project" value="TreeGrafter"/>
</dbReference>
<dbReference type="Pfam" id="PF03466">
    <property type="entry name" value="LysR_substrate"/>
    <property type="match status" value="1"/>
</dbReference>
<keyword evidence="2" id="KW-0805">Transcription regulation</keyword>
<dbReference type="InterPro" id="IPR036390">
    <property type="entry name" value="WH_DNA-bd_sf"/>
</dbReference>
<organism evidence="6 7">
    <name type="scientific">Pseudonocardia oroxyli</name>
    <dbReference type="NCBI Taxonomy" id="366584"/>
    <lineage>
        <taxon>Bacteria</taxon>
        <taxon>Bacillati</taxon>
        <taxon>Actinomycetota</taxon>
        <taxon>Actinomycetes</taxon>
        <taxon>Pseudonocardiales</taxon>
        <taxon>Pseudonocardiaceae</taxon>
        <taxon>Pseudonocardia</taxon>
    </lineage>
</organism>
<dbReference type="PANTHER" id="PTHR30346:SF17">
    <property type="entry name" value="LYSR FAMILY TRANSCRIPTIONAL REGULATOR"/>
    <property type="match status" value="1"/>
</dbReference>
<dbReference type="GO" id="GO:0003677">
    <property type="term" value="F:DNA binding"/>
    <property type="evidence" value="ECO:0007669"/>
    <property type="project" value="UniProtKB-KW"/>
</dbReference>
<proteinExistence type="inferred from homology"/>
<dbReference type="SUPFAM" id="SSF46785">
    <property type="entry name" value="Winged helix' DNA-binding domain"/>
    <property type="match status" value="1"/>
</dbReference>
<protein>
    <submittedName>
        <fullName evidence="6">Transcriptional regulator, LysR family</fullName>
    </submittedName>
</protein>
<evidence type="ECO:0000256" key="2">
    <source>
        <dbReference type="ARBA" id="ARBA00023015"/>
    </source>
</evidence>
<dbReference type="Gene3D" id="3.40.190.10">
    <property type="entry name" value="Periplasmic binding protein-like II"/>
    <property type="match status" value="2"/>
</dbReference>
<dbReference type="GO" id="GO:0003700">
    <property type="term" value="F:DNA-binding transcription factor activity"/>
    <property type="evidence" value="ECO:0007669"/>
    <property type="project" value="InterPro"/>
</dbReference>
<feature type="domain" description="HTH lysR-type" evidence="5">
    <location>
        <begin position="1"/>
        <end position="58"/>
    </location>
</feature>
<dbReference type="AlphaFoldDB" id="A0A1G7TWQ9"/>
<evidence type="ECO:0000256" key="4">
    <source>
        <dbReference type="ARBA" id="ARBA00023163"/>
    </source>
</evidence>